<dbReference type="InterPro" id="IPR011990">
    <property type="entry name" value="TPR-like_helical_dom_sf"/>
</dbReference>
<dbReference type="PRINTS" id="PR00834">
    <property type="entry name" value="PROTEASES2C"/>
</dbReference>
<dbReference type="Gene3D" id="1.25.40.10">
    <property type="entry name" value="Tetratricopeptide repeat domain"/>
    <property type="match status" value="1"/>
</dbReference>
<dbReference type="KEGG" id="mmas:MYMAC_001618"/>
<evidence type="ECO:0000256" key="3">
    <source>
        <dbReference type="SAM" id="Phobius"/>
    </source>
</evidence>
<dbReference type="GO" id="GO:0006508">
    <property type="term" value="P:proteolysis"/>
    <property type="evidence" value="ECO:0007669"/>
    <property type="project" value="UniProtKB-KW"/>
</dbReference>
<dbReference type="PANTHER" id="PTHR43343">
    <property type="entry name" value="PEPTIDASE S12"/>
    <property type="match status" value="1"/>
</dbReference>
<keyword evidence="1 4" id="KW-0645">Protease</keyword>
<feature type="transmembrane region" description="Helical" evidence="3">
    <location>
        <begin position="97"/>
        <end position="115"/>
    </location>
</feature>
<dbReference type="Pfam" id="PF13365">
    <property type="entry name" value="Trypsin_2"/>
    <property type="match status" value="2"/>
</dbReference>
<feature type="transmembrane region" description="Helical" evidence="3">
    <location>
        <begin position="73"/>
        <end position="90"/>
    </location>
</feature>
<proteinExistence type="predicted"/>
<dbReference type="PANTHER" id="PTHR43343:SF3">
    <property type="entry name" value="PROTEASE DO-LIKE 8, CHLOROPLASTIC"/>
    <property type="match status" value="1"/>
</dbReference>
<protein>
    <submittedName>
        <fullName evidence="4">Protease Do</fullName>
    </submittedName>
</protein>
<dbReference type="EMBL" id="CP022203">
    <property type="protein sequence ID" value="ATB46026.1"/>
    <property type="molecule type" value="Genomic_DNA"/>
</dbReference>
<organism evidence="4 5">
    <name type="scientific">Corallococcus macrosporus DSM 14697</name>
    <dbReference type="NCBI Taxonomy" id="1189310"/>
    <lineage>
        <taxon>Bacteria</taxon>
        <taxon>Pseudomonadati</taxon>
        <taxon>Myxococcota</taxon>
        <taxon>Myxococcia</taxon>
        <taxon>Myxococcales</taxon>
        <taxon>Cystobacterineae</taxon>
        <taxon>Myxococcaceae</taxon>
        <taxon>Corallococcus</taxon>
    </lineage>
</organism>
<gene>
    <name evidence="4" type="ORF">MYMAC_001618</name>
</gene>
<keyword evidence="3" id="KW-0812">Transmembrane</keyword>
<reference evidence="4 5" key="1">
    <citation type="submission" date="2017-06" db="EMBL/GenBank/DDBJ databases">
        <title>Sequencing and comparative analysis of myxobacterial genomes.</title>
        <authorList>
            <person name="Rupp O."/>
            <person name="Goesmann A."/>
            <person name="Sogaard-Andersen L."/>
        </authorList>
    </citation>
    <scope>NUCLEOTIDE SEQUENCE [LARGE SCALE GENOMIC DNA]</scope>
    <source>
        <strain evidence="4 5">DSM 14697</strain>
    </source>
</reference>
<evidence type="ECO:0000313" key="4">
    <source>
        <dbReference type="EMBL" id="ATB46026.1"/>
    </source>
</evidence>
<dbReference type="SUPFAM" id="SSF50494">
    <property type="entry name" value="Trypsin-like serine proteases"/>
    <property type="match status" value="2"/>
</dbReference>
<keyword evidence="5" id="KW-1185">Reference proteome</keyword>
<evidence type="ECO:0000256" key="2">
    <source>
        <dbReference type="ARBA" id="ARBA00022801"/>
    </source>
</evidence>
<dbReference type="Proteomes" id="UP000217343">
    <property type="component" value="Chromosome"/>
</dbReference>
<dbReference type="RefSeq" id="WP_170114712.1">
    <property type="nucleotide sequence ID" value="NZ_CP022203.1"/>
</dbReference>
<dbReference type="InterPro" id="IPR009003">
    <property type="entry name" value="Peptidase_S1_PA"/>
</dbReference>
<evidence type="ECO:0000313" key="5">
    <source>
        <dbReference type="Proteomes" id="UP000217343"/>
    </source>
</evidence>
<dbReference type="AlphaFoldDB" id="A0A250JSC1"/>
<dbReference type="InterPro" id="IPR001940">
    <property type="entry name" value="Peptidase_S1C"/>
</dbReference>
<feature type="transmembrane region" description="Helical" evidence="3">
    <location>
        <begin position="50"/>
        <end position="67"/>
    </location>
</feature>
<dbReference type="GO" id="GO:0004252">
    <property type="term" value="F:serine-type endopeptidase activity"/>
    <property type="evidence" value="ECO:0007669"/>
    <property type="project" value="InterPro"/>
</dbReference>
<keyword evidence="3" id="KW-0472">Membrane</keyword>
<dbReference type="InterPro" id="IPR006597">
    <property type="entry name" value="Sel1-like"/>
</dbReference>
<dbReference type="Gene3D" id="2.40.10.120">
    <property type="match status" value="2"/>
</dbReference>
<accession>A0A250JSC1</accession>
<keyword evidence="3" id="KW-1133">Transmembrane helix</keyword>
<feature type="transmembrane region" description="Helical" evidence="3">
    <location>
        <begin position="23"/>
        <end position="43"/>
    </location>
</feature>
<sequence length="1126" mass="119523">MLVNAALTVAGHFLYPHSRVVDVSGWVSSAVDVALAVGLLVGARRAHSLMLVRLFLGLLLMLGTAAFAAPSVVVLQAGGMLGLLLLLVGAPGARRQTAGALVSGATCLILVVLLSSRFTQTSPLDGWVLRLDGALEPGAVTDVQGLDADYTLTFPATGWRQARPEHVAKMSPGFDRVWLLPARGAVVSTRVLHVPGAGGVDLDEAAEKMLEGRPDAEEGAEDTEVVATEPIDGTFDAARRYHLRLRKDGQPMEAHAAVVVQGDYAFFIDAVAPRHRFASLDQELADIVASFAFQVVTPRLEAGVLDKVRQAAVQVLSGEASGSGFVIHSENERTLVITNDHVIREKGEVPRFVKVVMMTRSGRREVFDAIVAASDEEQDLALLSLTEAFGTWPALDFRHTAKLPPRSPLFVVGFPFGGSLAVRGTYPEVSLNAGWMASRTPAPLLEKGLRVVDVGINPGNSGGAVVDASGRVLGVAVAHVQGSATSVVISTETVSDWLRRAKDFTLTFDDRELEVAEASQQALHAEGEARARAATVLVRSAQGSTAGVIVGRKGEHHLLVIASLDALGEAWRPGTALPEMTVRFRPAQPESVDRKAEVLRASAEAGMVLLSVVGRPDDAEPLEPASASKHDSGTPVRVLGYRLGEDGKLLRKNPSAQAAAGAVASVQRDSNQQVRFLHVDVGVNYGQTTGPVLDAQGALVGLAVARVKNTNVSLVLPGENLVGLLRGGIRSGGWKLFRDRDGRCALSVLAVLDNPLGVSQTVQVRMSREPVYGEPSGPAGVKPLGEALIAADAGHRSQLELTAEVDCAAVAPSVQLGLVDSQGSRYTAPGRGEHRSGGMLMGLVAGTSGAGDEADDMVEFFLSPVPAPAAWGQECAEGDAVLCRQQCDVAQARPCLRLGRLHLEASRHAEALAAFARSCSLGNLNGCIELGLASQSMGSRRGSIAWPDESEERLRKVCQASSQHPDSRRACWALRPESYDTALSSAVRLCASSRVQCTELGHLYLAGSWNPQRFGTSAAKAFSMGCETGDAQACLSLARLQLEGVGVPKNIRVAMNTFEKHCQQGRYLGCEDLARMHATGLGVPKNLAESRRLMREICKTGVSRSPHCEFVRHQARNERLGTARRE</sequence>
<name>A0A250JSC1_9BACT</name>
<evidence type="ECO:0000256" key="1">
    <source>
        <dbReference type="ARBA" id="ARBA00022670"/>
    </source>
</evidence>
<dbReference type="SMART" id="SM00671">
    <property type="entry name" value="SEL1"/>
    <property type="match status" value="3"/>
</dbReference>
<dbReference type="SUPFAM" id="SSF81901">
    <property type="entry name" value="HCP-like"/>
    <property type="match status" value="1"/>
</dbReference>
<keyword evidence="2" id="KW-0378">Hydrolase</keyword>
<dbReference type="InterPro" id="IPR051201">
    <property type="entry name" value="Chloro_Bact_Ser_Proteases"/>
</dbReference>